<dbReference type="Gene3D" id="1.10.4080.10">
    <property type="entry name" value="ADP-ribosylation/Crystallin J1"/>
    <property type="match status" value="1"/>
</dbReference>
<dbReference type="InterPro" id="IPR050792">
    <property type="entry name" value="ADP-ribosylglycohydrolase"/>
</dbReference>
<comment type="similarity">
    <text evidence="1">Belongs to the ADP-ribosylglycohydrolase family.</text>
</comment>
<dbReference type="Pfam" id="PF03747">
    <property type="entry name" value="ADP_ribosyl_GH"/>
    <property type="match status" value="1"/>
</dbReference>
<proteinExistence type="inferred from homology"/>
<reference evidence="3" key="1">
    <citation type="submission" date="2021-07" db="EMBL/GenBank/DDBJ databases">
        <title>Neiella marina sp. nov., isolated from the intestinal content of sea cucumber Apostichopus japonicus.</title>
        <authorList>
            <person name="Bai X."/>
        </authorList>
    </citation>
    <scope>NUCLEOTIDE SEQUENCE</scope>
    <source>
        <strain evidence="3">126</strain>
    </source>
</reference>
<organism evidence="3 4">
    <name type="scientific">Neiella holothuriorum</name>
    <dbReference type="NCBI Taxonomy" id="2870530"/>
    <lineage>
        <taxon>Bacteria</taxon>
        <taxon>Pseudomonadati</taxon>
        <taxon>Pseudomonadota</taxon>
        <taxon>Gammaproteobacteria</taxon>
        <taxon>Alteromonadales</taxon>
        <taxon>Echinimonadaceae</taxon>
        <taxon>Neiella</taxon>
    </lineage>
</organism>
<comment type="caution">
    <text evidence="3">The sequence shown here is derived from an EMBL/GenBank/DDBJ whole genome shotgun (WGS) entry which is preliminary data.</text>
</comment>
<evidence type="ECO:0000256" key="2">
    <source>
        <dbReference type="ARBA" id="ARBA00022801"/>
    </source>
</evidence>
<dbReference type="Proteomes" id="UP001166251">
    <property type="component" value="Unassembled WGS sequence"/>
</dbReference>
<dbReference type="RefSeq" id="WP_220103337.1">
    <property type="nucleotide sequence ID" value="NZ_JAHZSS010000005.1"/>
</dbReference>
<dbReference type="PANTHER" id="PTHR16222:SF24">
    <property type="entry name" value="ADP-RIBOSYLHYDROLASE ARH3"/>
    <property type="match status" value="1"/>
</dbReference>
<evidence type="ECO:0000313" key="3">
    <source>
        <dbReference type="EMBL" id="MBW8190651.1"/>
    </source>
</evidence>
<dbReference type="PANTHER" id="PTHR16222">
    <property type="entry name" value="ADP-RIBOSYLGLYCOHYDROLASE"/>
    <property type="match status" value="1"/>
</dbReference>
<dbReference type="InterPro" id="IPR036705">
    <property type="entry name" value="Ribosyl_crysJ1_sf"/>
</dbReference>
<keyword evidence="4" id="KW-1185">Reference proteome</keyword>
<protein>
    <submittedName>
        <fullName evidence="3">ADP-ribosylglycohydrolase family protein</fullName>
    </submittedName>
</protein>
<dbReference type="EMBL" id="JAHZSS010000005">
    <property type="protein sequence ID" value="MBW8190651.1"/>
    <property type="molecule type" value="Genomic_DNA"/>
</dbReference>
<keyword evidence="2" id="KW-0378">Hydrolase</keyword>
<dbReference type="InterPro" id="IPR005502">
    <property type="entry name" value="Ribosyl_crysJ1"/>
</dbReference>
<dbReference type="SUPFAM" id="SSF101478">
    <property type="entry name" value="ADP-ribosylglycohydrolase"/>
    <property type="match status" value="1"/>
</dbReference>
<gene>
    <name evidence="3" type="ORF">K0504_06335</name>
</gene>
<accession>A0ABS7EEA5</accession>
<evidence type="ECO:0000256" key="1">
    <source>
        <dbReference type="ARBA" id="ARBA00010702"/>
    </source>
</evidence>
<name>A0ABS7EEA5_9GAMM</name>
<evidence type="ECO:0000313" key="4">
    <source>
        <dbReference type="Proteomes" id="UP001166251"/>
    </source>
</evidence>
<sequence>MTDYVGLDLKQNLLDEWGLPNQEYPLPLETIKADMGNNGWLPKELLLHGLQAHMSEKSAAYQDQHLAIKALCRLFYEPELATETQVEGDNWGVLYGDIDLAHDEIVTIQRNDQLLAALKQQGNDLVVRAYQPLDDSSLNYIRQLTQHIDRMTGELIGPNKLRYAQGYSDSTGQYYRAEAGQSYLSYWQHGLGLAHNGEEIPNWREQTTLTPISDLDLGTQLMVNEFFNQPNFCFATYFQQQADMNNATLDQTAESQSAIKLKFISCLLGGAIGDAFGAPVEFMSRKAILQKYGSNGITDFDIAYGRKGAITDDTQMTLFTAEGLIRAWVRSRFKGGTSELSCIGHAYQRWYQTQGYGSLNHLCTEMTGYLSQQKELFSQRAPGNTCLDALPLMDSFESPAINDSKGCGGVMRVAPIGLYCWRLKQHFSLHECFKLASDAAQLTHGHPTGYLASGAFAAIIYQLVDGKQLVDACDLTLEILRTYDAHQETTNAIKQALKLANSQEPPHQAIAAIGEGWIAEEALAVAIYCVLVAPTFAELMTISVSHNGDSDSTGAIAGNLWGASYGQLACNNQWIDELELSSNIAELAEDLFYFPDWDIGELAENQEFSNAIWGKYPGH</sequence>